<dbReference type="OrthoDB" id="9809995at2"/>
<comment type="caution">
    <text evidence="2">The sequence shown here is derived from an EMBL/GenBank/DDBJ whole genome shotgun (WGS) entry which is preliminary data.</text>
</comment>
<dbReference type="InterPro" id="IPR043129">
    <property type="entry name" value="ATPase_NBD"/>
</dbReference>
<sequence length="225" mass="22632">MLVLALDTALGACSVAVFDADRDVILASACEAMERGHAERLIPLVAETCTRAGIAPRDCRRFVATTGPGSFTGLRVALSAARAMALAADGEAVGLSTLAVLAEPFLAAPEPAAVLAAIDARHGHVYAALTAGDRSILQPSAYLPREAAAALAAAAGPVALVGPGVEAVMAAWPDGAAAPVALDGRPAPDITVLARLGATVDPALAPCRPLYLKAVDAKTSAERRA</sequence>
<dbReference type="InterPro" id="IPR022496">
    <property type="entry name" value="T6A_TsaB"/>
</dbReference>
<dbReference type="RefSeq" id="WP_108179291.1">
    <property type="nucleotide sequence ID" value="NZ_PZZL01000012.1"/>
</dbReference>
<dbReference type="EMBL" id="PZZL01000012">
    <property type="protein sequence ID" value="PTM50872.1"/>
    <property type="molecule type" value="Genomic_DNA"/>
</dbReference>
<feature type="domain" description="Gcp-like" evidence="1">
    <location>
        <begin position="32"/>
        <end position="133"/>
    </location>
</feature>
<evidence type="ECO:0000259" key="1">
    <source>
        <dbReference type="Pfam" id="PF00814"/>
    </source>
</evidence>
<accession>A0A2T4YXI1</accession>
<gene>
    <name evidence="2" type="ORF">C8P69_11233</name>
</gene>
<dbReference type="SUPFAM" id="SSF53067">
    <property type="entry name" value="Actin-like ATPase domain"/>
    <property type="match status" value="1"/>
</dbReference>
<dbReference type="AlphaFoldDB" id="A0A2T4YXI1"/>
<dbReference type="InterPro" id="IPR000905">
    <property type="entry name" value="Gcp-like_dom"/>
</dbReference>
<reference evidence="2 3" key="1">
    <citation type="submission" date="2018-04" db="EMBL/GenBank/DDBJ databases">
        <title>Genomic Encyclopedia of Archaeal and Bacterial Type Strains, Phase II (KMG-II): from individual species to whole genera.</title>
        <authorList>
            <person name="Goeker M."/>
        </authorList>
    </citation>
    <scope>NUCLEOTIDE SEQUENCE [LARGE SCALE GENOMIC DNA]</scope>
    <source>
        <strain evidence="2 3">DSM 25521</strain>
    </source>
</reference>
<evidence type="ECO:0000313" key="2">
    <source>
        <dbReference type="EMBL" id="PTM50872.1"/>
    </source>
</evidence>
<dbReference type="PANTHER" id="PTHR11735">
    <property type="entry name" value="TRNA N6-ADENOSINE THREONYLCARBAMOYLTRANSFERASE"/>
    <property type="match status" value="1"/>
</dbReference>
<protein>
    <submittedName>
        <fullName evidence="2">N6-L-threonylcarbamoyladenine synthase/tRNA threonylcarbamoyladenosine biosynthesis protein TsaB</fullName>
    </submittedName>
</protein>
<dbReference type="PANTHER" id="PTHR11735:SF11">
    <property type="entry name" value="TRNA THREONYLCARBAMOYLADENOSINE BIOSYNTHESIS PROTEIN TSAB"/>
    <property type="match status" value="1"/>
</dbReference>
<dbReference type="Proteomes" id="UP000241808">
    <property type="component" value="Unassembled WGS sequence"/>
</dbReference>
<evidence type="ECO:0000313" key="3">
    <source>
        <dbReference type="Proteomes" id="UP000241808"/>
    </source>
</evidence>
<dbReference type="Gene3D" id="3.30.420.40">
    <property type="match status" value="2"/>
</dbReference>
<dbReference type="GO" id="GO:0002949">
    <property type="term" value="P:tRNA threonylcarbamoyladenosine modification"/>
    <property type="evidence" value="ECO:0007669"/>
    <property type="project" value="InterPro"/>
</dbReference>
<organism evidence="2 3">
    <name type="scientific">Phreatobacter oligotrophus</name>
    <dbReference type="NCBI Taxonomy" id="1122261"/>
    <lineage>
        <taxon>Bacteria</taxon>
        <taxon>Pseudomonadati</taxon>
        <taxon>Pseudomonadota</taxon>
        <taxon>Alphaproteobacteria</taxon>
        <taxon>Hyphomicrobiales</taxon>
        <taxon>Phreatobacteraceae</taxon>
        <taxon>Phreatobacter</taxon>
    </lineage>
</organism>
<keyword evidence="3" id="KW-1185">Reference proteome</keyword>
<name>A0A2T4YXI1_9HYPH</name>
<dbReference type="Pfam" id="PF00814">
    <property type="entry name" value="TsaD"/>
    <property type="match status" value="1"/>
</dbReference>
<proteinExistence type="predicted"/>
<dbReference type="GO" id="GO:0005829">
    <property type="term" value="C:cytosol"/>
    <property type="evidence" value="ECO:0007669"/>
    <property type="project" value="TreeGrafter"/>
</dbReference>
<dbReference type="NCBIfam" id="TIGR03725">
    <property type="entry name" value="T6A_YeaZ"/>
    <property type="match status" value="1"/>
</dbReference>